<feature type="transmembrane region" description="Helical" evidence="7">
    <location>
        <begin position="35"/>
        <end position="54"/>
    </location>
</feature>
<feature type="transmembrane region" description="Helical" evidence="7">
    <location>
        <begin position="340"/>
        <end position="357"/>
    </location>
</feature>
<feature type="transmembrane region" description="Helical" evidence="7">
    <location>
        <begin position="145"/>
        <end position="166"/>
    </location>
</feature>
<feature type="transmembrane region" description="Helical" evidence="7">
    <location>
        <begin position="217"/>
        <end position="235"/>
    </location>
</feature>
<protein>
    <recommendedName>
        <fullName evidence="8">Phosphatidic acid phosphatase type 2/haloperoxidase domain-containing protein</fullName>
    </recommendedName>
</protein>
<dbReference type="EMBL" id="NAAD01000026">
    <property type="protein sequence ID" value="ORJ55850.1"/>
    <property type="molecule type" value="Genomic_DNA"/>
</dbReference>
<feature type="domain" description="Phosphatidic acid phosphatase type 2/haloperoxidase" evidence="8">
    <location>
        <begin position="297"/>
        <end position="409"/>
    </location>
</feature>
<evidence type="ECO:0000256" key="4">
    <source>
        <dbReference type="ARBA" id="ARBA00022692"/>
    </source>
</evidence>
<sequence>MDWTHLWTDSLQWVSLHPVVAYLSIGLISLSESLALVGLLVPGTVMMVGIGALAGSGALLIRLTLLAAMAGAIAGDGISFWLGRHYHREIGRIWPFSRYPQMLDKGEAFFNRHGGKSVFFGRFVGPVRPVIPIVAGMLDMPAGHFLIVNILSAIGWAFAYLMPGVVLGTSMALVGAVSTRLAVLLFLFLGLLWLAWQLARRGARLLMSLGTDESRPLLVLGIALVVAAGLFLGVLQDLLSGDPLVLADQSVYHFLQALRNPWGDALLVAVTELGDATSNIAVIGTVVGLLVLRRQYRSLLYWLAAVGGGVGLVQLFKWLLHRPRPINIYQGISSWGFPSGHTTMTVVVYGFLALLLIRGLSSRWRSWPFVFALTLSLLVAFSRIYLGAHWLSDVLGGMALGWAWVCILGLFYLRRQPVFDGRALVPAALLALVLAGSWHIGSRHNADLTRYRVQAPVQSLSAADWWHQGYQHLPGWRTSLLGDREQPLTLQVAVLPEEIVATLQPRGWRTVQGETARRYLNLVTSHPDIAELPVLPQFAAGEKSVLTMIRPAFGEGRMVLRLWPSSWQLDNGRRIFVGVIETETVRPFAELLTLPLGKKDFSEALRTLSIDLSRFKMGIRERSTLPPVLLLKNRQNNLSQGQ</sequence>
<keyword evidence="6 7" id="KW-0472">Membrane</keyword>
<dbReference type="OrthoDB" id="9801622at2"/>
<dbReference type="AlphaFoldDB" id="A0A1X0XSM8"/>
<dbReference type="PANTHER" id="PTHR30353">
    <property type="entry name" value="INNER MEMBRANE PROTEIN DEDA-RELATED"/>
    <property type="match status" value="1"/>
</dbReference>
<comment type="caution">
    <text evidence="9">The sequence shown here is derived from an EMBL/GenBank/DDBJ whole genome shotgun (WGS) entry which is preliminary data.</text>
</comment>
<evidence type="ECO:0000256" key="3">
    <source>
        <dbReference type="ARBA" id="ARBA00022475"/>
    </source>
</evidence>
<dbReference type="SMART" id="SM00014">
    <property type="entry name" value="acidPPc"/>
    <property type="match status" value="1"/>
</dbReference>
<dbReference type="InterPro" id="IPR025902">
    <property type="entry name" value="LssY-like-C_dom"/>
</dbReference>
<keyword evidence="3" id="KW-1003">Cell membrane</keyword>
<dbReference type="RefSeq" id="WP_085011638.1">
    <property type="nucleotide sequence ID" value="NZ_NAAD01000026.1"/>
</dbReference>
<evidence type="ECO:0000313" key="9">
    <source>
        <dbReference type="EMBL" id="ORJ55850.1"/>
    </source>
</evidence>
<dbReference type="Pfam" id="PF14067">
    <property type="entry name" value="LssY_C"/>
    <property type="match status" value="1"/>
</dbReference>
<dbReference type="STRING" id="1969733.B5V00_15035"/>
<organism evidence="9 10">
    <name type="scientific">Geothermobacter hydrogeniphilus</name>
    <dbReference type="NCBI Taxonomy" id="1969733"/>
    <lineage>
        <taxon>Bacteria</taxon>
        <taxon>Pseudomonadati</taxon>
        <taxon>Thermodesulfobacteriota</taxon>
        <taxon>Desulfuromonadia</taxon>
        <taxon>Desulfuromonadales</taxon>
        <taxon>Geothermobacteraceae</taxon>
        <taxon>Geothermobacter</taxon>
    </lineage>
</organism>
<dbReference type="CDD" id="cd03392">
    <property type="entry name" value="PAP2_like_2"/>
    <property type="match status" value="1"/>
</dbReference>
<evidence type="ECO:0000313" key="10">
    <source>
        <dbReference type="Proteomes" id="UP000193136"/>
    </source>
</evidence>
<dbReference type="InterPro" id="IPR036938">
    <property type="entry name" value="PAP2/HPO_sf"/>
</dbReference>
<evidence type="ECO:0000256" key="5">
    <source>
        <dbReference type="ARBA" id="ARBA00022989"/>
    </source>
</evidence>
<name>A0A1X0XSM8_9BACT</name>
<evidence type="ECO:0000256" key="2">
    <source>
        <dbReference type="ARBA" id="ARBA00010792"/>
    </source>
</evidence>
<dbReference type="PANTHER" id="PTHR30353:SF15">
    <property type="entry name" value="INNER MEMBRANE PROTEIN YABI"/>
    <property type="match status" value="1"/>
</dbReference>
<evidence type="ECO:0000256" key="1">
    <source>
        <dbReference type="ARBA" id="ARBA00004651"/>
    </source>
</evidence>
<dbReference type="SUPFAM" id="SSF48317">
    <property type="entry name" value="Acid phosphatase/Vanadium-dependent haloperoxidase"/>
    <property type="match status" value="1"/>
</dbReference>
<dbReference type="Pfam" id="PF01569">
    <property type="entry name" value="PAP2"/>
    <property type="match status" value="1"/>
</dbReference>
<keyword evidence="10" id="KW-1185">Reference proteome</keyword>
<evidence type="ECO:0000259" key="8">
    <source>
        <dbReference type="SMART" id="SM00014"/>
    </source>
</evidence>
<dbReference type="GO" id="GO:0005886">
    <property type="term" value="C:plasma membrane"/>
    <property type="evidence" value="ECO:0007669"/>
    <property type="project" value="UniProtKB-SubCell"/>
</dbReference>
<evidence type="ECO:0000256" key="7">
    <source>
        <dbReference type="SAM" id="Phobius"/>
    </source>
</evidence>
<dbReference type="Pfam" id="PF09335">
    <property type="entry name" value="VTT_dom"/>
    <property type="match status" value="1"/>
</dbReference>
<feature type="transmembrane region" description="Helical" evidence="7">
    <location>
        <begin position="394"/>
        <end position="412"/>
    </location>
</feature>
<dbReference type="Proteomes" id="UP000193136">
    <property type="component" value="Unassembled WGS sequence"/>
</dbReference>
<keyword evidence="5 7" id="KW-1133">Transmembrane helix</keyword>
<feature type="transmembrane region" description="Helical" evidence="7">
    <location>
        <begin position="12"/>
        <end position="30"/>
    </location>
</feature>
<dbReference type="InterPro" id="IPR000326">
    <property type="entry name" value="PAP2/HPO"/>
</dbReference>
<dbReference type="Gene3D" id="1.20.144.10">
    <property type="entry name" value="Phosphatidic acid phosphatase type 2/haloperoxidase"/>
    <property type="match status" value="2"/>
</dbReference>
<dbReference type="InterPro" id="IPR032818">
    <property type="entry name" value="DedA-like"/>
</dbReference>
<comment type="subcellular location">
    <subcellularLocation>
        <location evidence="1">Cell membrane</location>
        <topology evidence="1">Multi-pass membrane protein</topology>
    </subcellularLocation>
</comment>
<gene>
    <name evidence="9" type="ORF">B5V00_15035</name>
</gene>
<feature type="transmembrane region" description="Helical" evidence="7">
    <location>
        <begin position="369"/>
        <end position="388"/>
    </location>
</feature>
<keyword evidence="4 7" id="KW-0812">Transmembrane</keyword>
<feature type="transmembrane region" description="Helical" evidence="7">
    <location>
        <begin position="60"/>
        <end position="82"/>
    </location>
</feature>
<dbReference type="InterPro" id="IPR032816">
    <property type="entry name" value="VTT_dom"/>
</dbReference>
<feature type="transmembrane region" description="Helical" evidence="7">
    <location>
        <begin position="172"/>
        <end position="196"/>
    </location>
</feature>
<proteinExistence type="inferred from homology"/>
<feature type="transmembrane region" description="Helical" evidence="7">
    <location>
        <begin position="299"/>
        <end position="320"/>
    </location>
</feature>
<feature type="transmembrane region" description="Helical" evidence="7">
    <location>
        <begin position="424"/>
        <end position="441"/>
    </location>
</feature>
<evidence type="ECO:0000256" key="6">
    <source>
        <dbReference type="ARBA" id="ARBA00023136"/>
    </source>
</evidence>
<comment type="similarity">
    <text evidence="2">Belongs to the DedA family.</text>
</comment>
<reference evidence="9 10" key="1">
    <citation type="submission" date="2017-03" db="EMBL/GenBank/DDBJ databases">
        <title>Genome sequence of Geothermobacter sp. EPR-M, Deep-Sea Iron Reducer.</title>
        <authorList>
            <person name="Tully B."/>
            <person name="Savalia P."/>
            <person name="Abuyen K."/>
            <person name="Baughan C."/>
            <person name="Romero E."/>
            <person name="Ronkowski C."/>
            <person name="Torres B."/>
            <person name="Tremblay J."/>
            <person name="Trujillo A."/>
            <person name="Tyler M."/>
            <person name="Perez-Rodriguez I."/>
            <person name="Amend J."/>
        </authorList>
    </citation>
    <scope>NUCLEOTIDE SEQUENCE [LARGE SCALE GENOMIC DNA]</scope>
    <source>
        <strain evidence="9 10">EPR-M</strain>
    </source>
</reference>
<feature type="transmembrane region" description="Helical" evidence="7">
    <location>
        <begin position="276"/>
        <end position="292"/>
    </location>
</feature>
<accession>A0A1X0XSM8</accession>